<keyword evidence="3" id="KW-1185">Reference proteome</keyword>
<dbReference type="EMBL" id="VCAU01000205">
    <property type="protein sequence ID" value="KAF9882888.1"/>
    <property type="molecule type" value="Genomic_DNA"/>
</dbReference>
<evidence type="ECO:0000313" key="3">
    <source>
        <dbReference type="Proteomes" id="UP001194746"/>
    </source>
</evidence>
<accession>A0AAD4CBN2</accession>
<protein>
    <submittedName>
        <fullName evidence="2">Uncharacterized protein</fullName>
    </submittedName>
</protein>
<dbReference type="Proteomes" id="UP001194746">
    <property type="component" value="Unassembled WGS sequence"/>
</dbReference>
<evidence type="ECO:0000313" key="2">
    <source>
        <dbReference type="EMBL" id="KAF9882888.1"/>
    </source>
</evidence>
<feature type="compositionally biased region" description="Basic and acidic residues" evidence="1">
    <location>
        <begin position="278"/>
        <end position="287"/>
    </location>
</feature>
<gene>
    <name evidence="2" type="ORF">FE257_004925</name>
</gene>
<organism evidence="2 3">
    <name type="scientific">Aspergillus nanangensis</name>
    <dbReference type="NCBI Taxonomy" id="2582783"/>
    <lineage>
        <taxon>Eukaryota</taxon>
        <taxon>Fungi</taxon>
        <taxon>Dikarya</taxon>
        <taxon>Ascomycota</taxon>
        <taxon>Pezizomycotina</taxon>
        <taxon>Eurotiomycetes</taxon>
        <taxon>Eurotiomycetidae</taxon>
        <taxon>Eurotiales</taxon>
        <taxon>Aspergillaceae</taxon>
        <taxon>Aspergillus</taxon>
        <taxon>Aspergillus subgen. Circumdati</taxon>
    </lineage>
</organism>
<proteinExistence type="predicted"/>
<feature type="region of interest" description="Disordered" evidence="1">
    <location>
        <begin position="244"/>
        <end position="301"/>
    </location>
</feature>
<comment type="caution">
    <text evidence="2">The sequence shown here is derived from an EMBL/GenBank/DDBJ whole genome shotgun (WGS) entry which is preliminary data.</text>
</comment>
<evidence type="ECO:0000256" key="1">
    <source>
        <dbReference type="SAM" id="MobiDB-lite"/>
    </source>
</evidence>
<reference evidence="2" key="1">
    <citation type="journal article" date="2019" name="Beilstein J. Org. Chem.">
        <title>Nanangenines: drimane sesquiterpenoids as the dominant metabolite cohort of a novel Australian fungus, Aspergillus nanangensis.</title>
        <authorList>
            <person name="Lacey H.J."/>
            <person name="Gilchrist C.L.M."/>
            <person name="Crombie A."/>
            <person name="Kalaitzis J.A."/>
            <person name="Vuong D."/>
            <person name="Rutledge P.J."/>
            <person name="Turner P."/>
            <person name="Pitt J.I."/>
            <person name="Lacey E."/>
            <person name="Chooi Y.H."/>
            <person name="Piggott A.M."/>
        </authorList>
    </citation>
    <scope>NUCLEOTIDE SEQUENCE</scope>
    <source>
        <strain evidence="2">MST-FP2251</strain>
    </source>
</reference>
<reference evidence="2" key="2">
    <citation type="submission" date="2020-02" db="EMBL/GenBank/DDBJ databases">
        <authorList>
            <person name="Gilchrist C.L.M."/>
            <person name="Chooi Y.-H."/>
        </authorList>
    </citation>
    <scope>NUCLEOTIDE SEQUENCE</scope>
    <source>
        <strain evidence="2">MST-FP2251</strain>
    </source>
</reference>
<sequence length="301" mass="34327">MHRCTITRGLKSDAALQEYVESRLRYDYDPRRSLLTIRMPIPLHEILCAEVAGEITRQLELVRDSAYPEAEFAKEIKPFASSRIKLPETLDDGKIEYIIREPDASFGHYMAQFPGVVIEICYSQKNRDIRNLVDDYILCSEGSINAVVCIDIEYRDSKQASVTLWRPAYNIRDGVEVFEASPVMNQETFRTRDGEPSNINLRLKLNDFATIDLTKDYPGLHKHEIVISSTQLCEFLSRAELRQETQERHAGSTNSIRPGVQKRRRPVTPESDSLSEDGPAKRGHYDDSEYLPSSSPVGLDD</sequence>
<dbReference type="AlphaFoldDB" id="A0AAD4CBN2"/>
<name>A0AAD4CBN2_ASPNN</name>
<feature type="compositionally biased region" description="Polar residues" evidence="1">
    <location>
        <begin position="291"/>
        <end position="301"/>
    </location>
</feature>